<dbReference type="GO" id="GO:0004888">
    <property type="term" value="F:transmembrane signaling receptor activity"/>
    <property type="evidence" value="ECO:0007669"/>
    <property type="project" value="InterPro"/>
</dbReference>
<evidence type="ECO:0000256" key="1">
    <source>
        <dbReference type="ARBA" id="ARBA00004370"/>
    </source>
</evidence>
<feature type="domain" description="HAMP" evidence="7">
    <location>
        <begin position="206"/>
        <end position="258"/>
    </location>
</feature>
<evidence type="ECO:0000259" key="7">
    <source>
        <dbReference type="PROSITE" id="PS50885"/>
    </source>
</evidence>
<dbReference type="PRINTS" id="PR00260">
    <property type="entry name" value="CHEMTRNSDUCR"/>
</dbReference>
<keyword evidence="5" id="KW-1133">Transmembrane helix</keyword>
<keyword evidence="4" id="KW-0807">Transducer</keyword>
<dbReference type="FunFam" id="1.10.287.950:FF:000001">
    <property type="entry name" value="Methyl-accepting chemotaxis sensory transducer"/>
    <property type="match status" value="1"/>
</dbReference>
<evidence type="ECO:0000256" key="4">
    <source>
        <dbReference type="PROSITE-ProRule" id="PRU00284"/>
    </source>
</evidence>
<dbReference type="SMART" id="SM00283">
    <property type="entry name" value="MA"/>
    <property type="match status" value="1"/>
</dbReference>
<reference evidence="8 9" key="1">
    <citation type="submission" date="2019-03" db="EMBL/GenBank/DDBJ databases">
        <title>Genomic Encyclopedia of Type Strains, Phase IV (KMG-IV): sequencing the most valuable type-strain genomes for metagenomic binning, comparative biology and taxonomic classification.</title>
        <authorList>
            <person name="Goeker M."/>
        </authorList>
    </citation>
    <scope>NUCLEOTIDE SEQUENCE [LARGE SCALE GENOMIC DNA]</scope>
    <source>
        <strain evidence="8 9">DSM 1837</strain>
    </source>
</reference>
<dbReference type="SMART" id="SM00304">
    <property type="entry name" value="HAMP"/>
    <property type="match status" value="1"/>
</dbReference>
<comment type="caution">
    <text evidence="8">The sequence shown here is derived from an EMBL/GenBank/DDBJ whole genome shotgun (WGS) entry which is preliminary data.</text>
</comment>
<comment type="subcellular location">
    <subcellularLocation>
        <location evidence="1">Membrane</location>
    </subcellularLocation>
</comment>
<dbReference type="GO" id="GO:0005886">
    <property type="term" value="C:plasma membrane"/>
    <property type="evidence" value="ECO:0007669"/>
    <property type="project" value="TreeGrafter"/>
</dbReference>
<keyword evidence="5" id="KW-0472">Membrane</keyword>
<dbReference type="InterPro" id="IPR003660">
    <property type="entry name" value="HAMP_dom"/>
</dbReference>
<dbReference type="PANTHER" id="PTHR43531">
    <property type="entry name" value="PROTEIN ICFG"/>
    <property type="match status" value="1"/>
</dbReference>
<evidence type="ECO:0000256" key="3">
    <source>
        <dbReference type="ARBA" id="ARBA00029447"/>
    </source>
</evidence>
<accession>A0A4R2ND97</accession>
<name>A0A4R2ND97_9BURK</name>
<proteinExistence type="inferred from homology"/>
<dbReference type="EMBL" id="SLXH01000007">
    <property type="protein sequence ID" value="TCP19048.1"/>
    <property type="molecule type" value="Genomic_DNA"/>
</dbReference>
<feature type="domain" description="Methyl-accepting transducer" evidence="6">
    <location>
        <begin position="263"/>
        <end position="492"/>
    </location>
</feature>
<organism evidence="8 9">
    <name type="scientific">Simplicispira metamorpha</name>
    <dbReference type="NCBI Taxonomy" id="80881"/>
    <lineage>
        <taxon>Bacteria</taxon>
        <taxon>Pseudomonadati</taxon>
        <taxon>Pseudomonadota</taxon>
        <taxon>Betaproteobacteria</taxon>
        <taxon>Burkholderiales</taxon>
        <taxon>Comamonadaceae</taxon>
        <taxon>Simplicispira</taxon>
    </lineage>
</organism>
<dbReference type="Proteomes" id="UP000295182">
    <property type="component" value="Unassembled WGS sequence"/>
</dbReference>
<evidence type="ECO:0000256" key="2">
    <source>
        <dbReference type="ARBA" id="ARBA00022481"/>
    </source>
</evidence>
<dbReference type="AlphaFoldDB" id="A0A4R2ND97"/>
<dbReference type="OrthoDB" id="1884279at2"/>
<evidence type="ECO:0000313" key="9">
    <source>
        <dbReference type="Proteomes" id="UP000295182"/>
    </source>
</evidence>
<dbReference type="GO" id="GO:0006935">
    <property type="term" value="P:chemotaxis"/>
    <property type="evidence" value="ECO:0007669"/>
    <property type="project" value="InterPro"/>
</dbReference>
<dbReference type="CDD" id="cd11386">
    <property type="entry name" value="MCP_signal"/>
    <property type="match status" value="1"/>
</dbReference>
<dbReference type="PROSITE" id="PS50111">
    <property type="entry name" value="CHEMOTAXIS_TRANSDUC_2"/>
    <property type="match status" value="1"/>
</dbReference>
<protein>
    <submittedName>
        <fullName evidence="8">Methyl-accepting chemotaxis sensory transducer</fullName>
    </submittedName>
</protein>
<gene>
    <name evidence="8" type="ORF">EV674_10744</name>
</gene>
<dbReference type="RefSeq" id="WP_119012986.1">
    <property type="nucleotide sequence ID" value="NZ_QXNC01000011.1"/>
</dbReference>
<evidence type="ECO:0000259" key="6">
    <source>
        <dbReference type="PROSITE" id="PS50111"/>
    </source>
</evidence>
<keyword evidence="5" id="KW-0812">Transmembrane</keyword>
<dbReference type="SUPFAM" id="SSF58104">
    <property type="entry name" value="Methyl-accepting chemotaxis protein (MCP) signaling domain"/>
    <property type="match status" value="1"/>
</dbReference>
<dbReference type="GO" id="GO:0007165">
    <property type="term" value="P:signal transduction"/>
    <property type="evidence" value="ECO:0007669"/>
    <property type="project" value="UniProtKB-KW"/>
</dbReference>
<keyword evidence="9" id="KW-1185">Reference proteome</keyword>
<dbReference type="InterPro" id="IPR004090">
    <property type="entry name" value="Chemotax_Me-accpt_rcpt"/>
</dbReference>
<evidence type="ECO:0000256" key="5">
    <source>
        <dbReference type="SAM" id="Phobius"/>
    </source>
</evidence>
<dbReference type="Pfam" id="PF00672">
    <property type="entry name" value="HAMP"/>
    <property type="match status" value="1"/>
</dbReference>
<dbReference type="Pfam" id="PF00015">
    <property type="entry name" value="MCPsignal"/>
    <property type="match status" value="1"/>
</dbReference>
<keyword evidence="2" id="KW-0488">Methylation</keyword>
<feature type="transmembrane region" description="Helical" evidence="5">
    <location>
        <begin position="184"/>
        <end position="204"/>
    </location>
</feature>
<dbReference type="CDD" id="cd06225">
    <property type="entry name" value="HAMP"/>
    <property type="match status" value="1"/>
</dbReference>
<dbReference type="PANTHER" id="PTHR43531:SF14">
    <property type="entry name" value="METHYL-ACCEPTING CHEMOTAXIS PROTEIN I-RELATED"/>
    <property type="match status" value="1"/>
</dbReference>
<sequence length="510" mass="53552">MKLSLKLPLAFTVSLLLLLAAALFGISRLNQALNTYQTSVAQSFEHERLASSMLNDFKVQVQEWKNVLLRGKDPAQLMRYWTAFEVQEKSISDQAQKLLATLPAGEGRERVSQFVQAHERMGAAYRTGFEAFKAADHDPQVGDKAVAGMDREPSQLIDQAGELIATASSEVAARAAATAQRATTISLVVMLVVCALGMGGAVAFSRTVVQPLNHAVRVSQAVASGDLTVATEVRGKDEIAQLLNALYAMQMSLSRVVSNVRNNAHSVAAASNDIAHGNNDLSARTEQQASALEETSASMEELSSTVQANAENARQANQLAVNASAVAVQGGSVVAEVVTTMKGINDSSKKIADIISVIDGIAFQTNILALNAAVEAARAGEQGRGFAVVASEVRSLAGRSAEAAKEIKALIHASVERVEQGTTLVDKAGTTMTEVVTSIRRVTDIVGQISAASSEQSLGVSQVGEAITEMDQATQQNAALVEQSAAAAEGLKAQAGQLVQAVAVFRLAAS</sequence>
<dbReference type="Gene3D" id="1.10.287.950">
    <property type="entry name" value="Methyl-accepting chemotaxis protein"/>
    <property type="match status" value="1"/>
</dbReference>
<evidence type="ECO:0000313" key="8">
    <source>
        <dbReference type="EMBL" id="TCP19048.1"/>
    </source>
</evidence>
<dbReference type="InterPro" id="IPR004089">
    <property type="entry name" value="MCPsignal_dom"/>
</dbReference>
<dbReference type="PROSITE" id="PS50885">
    <property type="entry name" value="HAMP"/>
    <property type="match status" value="1"/>
</dbReference>
<comment type="similarity">
    <text evidence="3">Belongs to the methyl-accepting chemotaxis (MCP) protein family.</text>
</comment>
<dbReference type="InterPro" id="IPR051310">
    <property type="entry name" value="MCP_chemotaxis"/>
</dbReference>